<dbReference type="InterPro" id="IPR011992">
    <property type="entry name" value="EF-hand-dom_pair"/>
</dbReference>
<comment type="caution">
    <text evidence="2">The sequence shown here is derived from an EMBL/GenBank/DDBJ whole genome shotgun (WGS) entry which is preliminary data.</text>
</comment>
<dbReference type="Proteomes" id="UP001283361">
    <property type="component" value="Unassembled WGS sequence"/>
</dbReference>
<dbReference type="InterPro" id="IPR002048">
    <property type="entry name" value="EF_hand_dom"/>
</dbReference>
<evidence type="ECO:0000313" key="3">
    <source>
        <dbReference type="Proteomes" id="UP001283361"/>
    </source>
</evidence>
<accession>A0AAE0ZNX7</accession>
<dbReference type="SUPFAM" id="SSF47473">
    <property type="entry name" value="EF-hand"/>
    <property type="match status" value="1"/>
</dbReference>
<dbReference type="EMBL" id="JAWDGP010003579">
    <property type="protein sequence ID" value="KAK3772943.1"/>
    <property type="molecule type" value="Genomic_DNA"/>
</dbReference>
<reference evidence="2" key="1">
    <citation type="journal article" date="2023" name="G3 (Bethesda)">
        <title>A reference genome for the long-term kleptoplast-retaining sea slug Elysia crispata morphotype clarki.</title>
        <authorList>
            <person name="Eastman K.E."/>
            <person name="Pendleton A.L."/>
            <person name="Shaikh M.A."/>
            <person name="Suttiyut T."/>
            <person name="Ogas R."/>
            <person name="Tomko P."/>
            <person name="Gavelis G."/>
            <person name="Widhalm J.R."/>
            <person name="Wisecaver J.H."/>
        </authorList>
    </citation>
    <scope>NUCLEOTIDE SEQUENCE</scope>
    <source>
        <strain evidence="2">ECLA1</strain>
    </source>
</reference>
<feature type="domain" description="EF-hand" evidence="1">
    <location>
        <begin position="61"/>
        <end position="96"/>
    </location>
</feature>
<protein>
    <recommendedName>
        <fullName evidence="1">EF-hand domain-containing protein</fullName>
    </recommendedName>
</protein>
<name>A0AAE0ZNX7_9GAST</name>
<dbReference type="GO" id="GO:0005509">
    <property type="term" value="F:calcium ion binding"/>
    <property type="evidence" value="ECO:0007669"/>
    <property type="project" value="InterPro"/>
</dbReference>
<dbReference type="Gene3D" id="1.10.238.10">
    <property type="entry name" value="EF-hand"/>
    <property type="match status" value="1"/>
</dbReference>
<proteinExistence type="predicted"/>
<evidence type="ECO:0000313" key="2">
    <source>
        <dbReference type="EMBL" id="KAK3772943.1"/>
    </source>
</evidence>
<gene>
    <name evidence="2" type="ORF">RRG08_061095</name>
</gene>
<keyword evidence="3" id="KW-1185">Reference proteome</keyword>
<dbReference type="PROSITE" id="PS50222">
    <property type="entry name" value="EF_HAND_2"/>
    <property type="match status" value="1"/>
</dbReference>
<organism evidence="2 3">
    <name type="scientific">Elysia crispata</name>
    <name type="common">lettuce slug</name>
    <dbReference type="NCBI Taxonomy" id="231223"/>
    <lineage>
        <taxon>Eukaryota</taxon>
        <taxon>Metazoa</taxon>
        <taxon>Spiralia</taxon>
        <taxon>Lophotrochozoa</taxon>
        <taxon>Mollusca</taxon>
        <taxon>Gastropoda</taxon>
        <taxon>Heterobranchia</taxon>
        <taxon>Euthyneura</taxon>
        <taxon>Panpulmonata</taxon>
        <taxon>Sacoglossa</taxon>
        <taxon>Placobranchoidea</taxon>
        <taxon>Plakobranchidae</taxon>
        <taxon>Elysia</taxon>
    </lineage>
</organism>
<sequence length="170" mass="19541">MPTQSCYDLSRRPSTPSFGRIVIDPDYEDEALAIFSKYQSSFARRLKKPEALTLLKTEFGLSEDEAEIMFQAFDKDHNEVLSLWEFRQFYQTIGANAHDMIELFRSIEDGDTGNVDMEKTFDALKTVESAKGPLTEEEIEMFLKTTAGESKTIDLHKFLNLMCRLKVYKG</sequence>
<evidence type="ECO:0000259" key="1">
    <source>
        <dbReference type="PROSITE" id="PS50222"/>
    </source>
</evidence>
<dbReference type="AlphaFoldDB" id="A0AAE0ZNX7"/>